<evidence type="ECO:0000256" key="1">
    <source>
        <dbReference type="ARBA" id="ARBA00004370"/>
    </source>
</evidence>
<dbReference type="Pfam" id="PF00263">
    <property type="entry name" value="Secretin"/>
    <property type="match status" value="1"/>
</dbReference>
<accession>A0A5C5V9H1</accession>
<organism evidence="9 10">
    <name type="scientific">Blastopirellula retiformator</name>
    <dbReference type="NCBI Taxonomy" id="2527970"/>
    <lineage>
        <taxon>Bacteria</taxon>
        <taxon>Pseudomonadati</taxon>
        <taxon>Planctomycetota</taxon>
        <taxon>Planctomycetia</taxon>
        <taxon>Pirellulales</taxon>
        <taxon>Pirellulaceae</taxon>
        <taxon>Blastopirellula</taxon>
    </lineage>
</organism>
<feature type="chain" id="PRO_5022711904" evidence="6">
    <location>
        <begin position="32"/>
        <end position="1216"/>
    </location>
</feature>
<keyword evidence="3" id="KW-0472">Membrane</keyword>
<dbReference type="GO" id="GO:0009306">
    <property type="term" value="P:protein secretion"/>
    <property type="evidence" value="ECO:0007669"/>
    <property type="project" value="InterPro"/>
</dbReference>
<evidence type="ECO:0000313" key="9">
    <source>
        <dbReference type="EMBL" id="TWT34517.1"/>
    </source>
</evidence>
<sequence length="1216" mass="131107" precursor="true">MLRCILGQKKSLIVALLMATWTASSVLPARAQVRASASSREIRSYSVDPDRLQNLLEVFRQLYAQQQGATFTSDAKGGTLVVAATPEVQGQVEAFLQRSGYLRQGVVKPAMVRPAAAAQTVRRPVTRSLGNGQIEVEVKLNQSDWRQLEARTAQLLGERPPIALTAEGAIATLTLPTNGDRNIAMQVYRKDNMVVLRGEEPGVKAWSQVVNAIDAQPRNDQFRTDLVSLRNARRADVAEALAPLTESDTESTKKQIFEALKQVAGQQKMRWSGDMAAMIFQPGEEQDGAAAEDAAPGADAQPVDQPVVEDEVTLGPGDDAGLIGPVQIEFLEGLDVIVVKGHRRDVERITRIINDIERLSAETQPVIEVRELLHANSEAVAATIQQLYEDLLQTRYGEVSITPLGRPNAILLIGRQQSVDGILELIDKLDQPTSPERLLKVFQLSYISSADAQTRVTEFYADPVNQNPRVRSTADYRSNALIVQAGPRDMAEVEYMIRQIDVPAAESTLELKVFELRNSLAEDLAAVLQSAISGTPAAGTNNQQQGNANAAQVRAAMLSFMTLDSREGQLLKSGILTEAQITADTRSNALVVRAPRESMGLIGALIQRLDSQPSAESQIKVFTIVNGDATQLATMLETLFGVGTQGGQNQNQLPFSVGAGGDASLIPIRFSVDARTNSIISSGSAAELAIVEAILLRLDQDDVQQRQMLVVRLKNSNAELVAASLTELLQTESQLQQIDPTLTSSFQQVAREVIVVPETFSNSLIITATPRYFKEIVKIVEELDARPPMVSIQVLIANVQLGKVEELGFEFGLQDSLLFDRSTVSSGTLDPGFNFNNSALGNSAAAGSLATANAIGSQGLSDLGLGRTNSSLGYGGFVFSAASESVNVLIRALQQDQRLEVLARPHVMTMDNQPAFIQVGQRVPYITDTQVTNQGTVNSITLENTGVILNVIPRISPDGMVVMYVQAERSEVGNEADGIPISINQNGDVIRAPRIDTQTATTTVSARSGQTIVLGGLIQKRTTVVSRRVPILGDIPVVGTLFRYDSFDGDRSELMIILTPTVVDSDQDVERLREQEMGRMSWCLADVADIYGAEALYGVDHSIPEGEIIEIRPDSNPTGETQLIMPGPEMIPAPATQPVGSGVMIPAGMQSTGASMNHSPDMQPAVYNNSANPNGAPQLTPASLQPASNFGVAPAAYNGMSYPQRPQMIRLPAVGR</sequence>
<evidence type="ECO:0000256" key="4">
    <source>
        <dbReference type="RuleBase" id="RU004003"/>
    </source>
</evidence>
<dbReference type="RefSeq" id="WP_186767540.1">
    <property type="nucleotide sequence ID" value="NZ_SJPF01000002.1"/>
</dbReference>
<dbReference type="InterPro" id="IPR004845">
    <property type="entry name" value="T2SS_GspD_CS"/>
</dbReference>
<reference evidence="9 10" key="1">
    <citation type="submission" date="2019-02" db="EMBL/GenBank/DDBJ databases">
        <title>Deep-cultivation of Planctomycetes and their phenomic and genomic characterization uncovers novel biology.</title>
        <authorList>
            <person name="Wiegand S."/>
            <person name="Jogler M."/>
            <person name="Boedeker C."/>
            <person name="Pinto D."/>
            <person name="Vollmers J."/>
            <person name="Rivas-Marin E."/>
            <person name="Kohn T."/>
            <person name="Peeters S.H."/>
            <person name="Heuer A."/>
            <person name="Rast P."/>
            <person name="Oberbeckmann S."/>
            <person name="Bunk B."/>
            <person name="Jeske O."/>
            <person name="Meyerdierks A."/>
            <person name="Storesund J.E."/>
            <person name="Kallscheuer N."/>
            <person name="Luecker S."/>
            <person name="Lage O.M."/>
            <person name="Pohl T."/>
            <person name="Merkel B.J."/>
            <person name="Hornburger P."/>
            <person name="Mueller R.-W."/>
            <person name="Bruemmer F."/>
            <person name="Labrenz M."/>
            <person name="Spormann A.M."/>
            <person name="Op Den Camp H."/>
            <person name="Overmann J."/>
            <person name="Amann R."/>
            <person name="Jetten M.S.M."/>
            <person name="Mascher T."/>
            <person name="Medema M.H."/>
            <person name="Devos D.P."/>
            <person name="Kaster A.-K."/>
            <person name="Ovreas L."/>
            <person name="Rohde M."/>
            <person name="Galperin M.Y."/>
            <person name="Jogler C."/>
        </authorList>
    </citation>
    <scope>NUCLEOTIDE SEQUENCE [LARGE SCALE GENOMIC DNA]</scope>
    <source>
        <strain evidence="9 10">Enr8</strain>
    </source>
</reference>
<dbReference type="InterPro" id="IPR050810">
    <property type="entry name" value="Bact_Secretion_Sys_Channel"/>
</dbReference>
<dbReference type="Pfam" id="PF03958">
    <property type="entry name" value="Secretin_N"/>
    <property type="match status" value="4"/>
</dbReference>
<evidence type="ECO:0000256" key="5">
    <source>
        <dbReference type="RuleBase" id="RU004004"/>
    </source>
</evidence>
<evidence type="ECO:0000313" key="10">
    <source>
        <dbReference type="Proteomes" id="UP000318878"/>
    </source>
</evidence>
<proteinExistence type="inferred from homology"/>
<evidence type="ECO:0000256" key="6">
    <source>
        <dbReference type="SAM" id="SignalP"/>
    </source>
</evidence>
<protein>
    <submittedName>
        <fullName evidence="9">Type II secretion system protein D</fullName>
    </submittedName>
</protein>
<feature type="signal peptide" evidence="6">
    <location>
        <begin position="1"/>
        <end position="31"/>
    </location>
</feature>
<evidence type="ECO:0000256" key="3">
    <source>
        <dbReference type="ARBA" id="ARBA00023136"/>
    </source>
</evidence>
<evidence type="ECO:0000259" key="7">
    <source>
        <dbReference type="Pfam" id="PF00263"/>
    </source>
</evidence>
<dbReference type="PANTHER" id="PTHR30332:SF24">
    <property type="entry name" value="SECRETIN GSPD-RELATED"/>
    <property type="match status" value="1"/>
</dbReference>
<feature type="domain" description="NolW-like" evidence="8">
    <location>
        <begin position="620"/>
        <end position="701"/>
    </location>
</feature>
<dbReference type="GO" id="GO:0015627">
    <property type="term" value="C:type II protein secretion system complex"/>
    <property type="evidence" value="ECO:0007669"/>
    <property type="project" value="TreeGrafter"/>
</dbReference>
<evidence type="ECO:0000259" key="8">
    <source>
        <dbReference type="Pfam" id="PF03958"/>
    </source>
</evidence>
<dbReference type="Gene3D" id="3.30.1370.120">
    <property type="match status" value="5"/>
</dbReference>
<dbReference type="GO" id="GO:0009279">
    <property type="term" value="C:cell outer membrane"/>
    <property type="evidence" value="ECO:0007669"/>
    <property type="project" value="UniProtKB-SubCell"/>
</dbReference>
<comment type="subcellular location">
    <subcellularLocation>
        <location evidence="5">Cell outer membrane</location>
    </subcellularLocation>
    <subcellularLocation>
        <location evidence="1">Membrane</location>
    </subcellularLocation>
</comment>
<dbReference type="Proteomes" id="UP000318878">
    <property type="component" value="Unassembled WGS sequence"/>
</dbReference>
<evidence type="ECO:0000256" key="2">
    <source>
        <dbReference type="ARBA" id="ARBA00022729"/>
    </source>
</evidence>
<dbReference type="PROSITE" id="PS00875">
    <property type="entry name" value="T2SP_D"/>
    <property type="match status" value="1"/>
</dbReference>
<comment type="caution">
    <text evidence="9">The sequence shown here is derived from an EMBL/GenBank/DDBJ whole genome shotgun (WGS) entry which is preliminary data.</text>
</comment>
<dbReference type="PANTHER" id="PTHR30332">
    <property type="entry name" value="PROBABLE GENERAL SECRETION PATHWAY PROTEIN D"/>
    <property type="match status" value="1"/>
</dbReference>
<keyword evidence="5" id="KW-0813">Transport</keyword>
<comment type="similarity">
    <text evidence="4">Belongs to the bacterial secretin family.</text>
</comment>
<keyword evidence="2 6" id="KW-0732">Signal</keyword>
<gene>
    <name evidence="9" type="primary">pulD_1</name>
    <name evidence="9" type="ORF">Enr8_19260</name>
</gene>
<dbReference type="InterPro" id="IPR004846">
    <property type="entry name" value="T2SS/T3SS_dom"/>
</dbReference>
<feature type="domain" description="Type II/III secretion system secretin-like" evidence="7">
    <location>
        <begin position="892"/>
        <end position="1064"/>
    </location>
</feature>
<feature type="domain" description="NolW-like" evidence="8">
    <location>
        <begin position="512"/>
        <end position="614"/>
    </location>
</feature>
<dbReference type="AlphaFoldDB" id="A0A5C5V9H1"/>
<keyword evidence="10" id="KW-1185">Reference proteome</keyword>
<name>A0A5C5V9H1_9BACT</name>
<feature type="domain" description="NolW-like" evidence="8">
    <location>
        <begin position="710"/>
        <end position="788"/>
    </location>
</feature>
<feature type="domain" description="NolW-like" evidence="8">
    <location>
        <begin position="440"/>
        <end position="505"/>
    </location>
</feature>
<dbReference type="InterPro" id="IPR005644">
    <property type="entry name" value="NolW-like"/>
</dbReference>
<dbReference type="InterPro" id="IPR038591">
    <property type="entry name" value="NolW-like_sf"/>
</dbReference>
<dbReference type="EMBL" id="SJPF01000002">
    <property type="protein sequence ID" value="TWT34517.1"/>
    <property type="molecule type" value="Genomic_DNA"/>
</dbReference>